<dbReference type="EMBL" id="CP004353">
    <property type="protein sequence ID" value="AHI22523.1"/>
    <property type="molecule type" value="Genomic_DNA"/>
</dbReference>
<dbReference type="STRING" id="1224164.B843_05690"/>
<dbReference type="SMART" id="SM00347">
    <property type="entry name" value="HTH_MARR"/>
    <property type="match status" value="1"/>
</dbReference>
<dbReference type="PANTHER" id="PTHR33164:SF99">
    <property type="entry name" value="MARR FAMILY REGULATORY PROTEIN"/>
    <property type="match status" value="1"/>
</dbReference>
<dbReference type="KEGG" id="cvt:B843_05690"/>
<dbReference type="PROSITE" id="PS50995">
    <property type="entry name" value="HTH_MARR_2"/>
    <property type="match status" value="1"/>
</dbReference>
<keyword evidence="3" id="KW-1185">Reference proteome</keyword>
<name>W5Y7P6_9CORY</name>
<dbReference type="InterPro" id="IPR000835">
    <property type="entry name" value="HTH_MarR-typ"/>
</dbReference>
<dbReference type="HOGENOM" id="CLU_083287_2_2_11"/>
<dbReference type="PATRIC" id="fig|1224164.3.peg.1138"/>
<proteinExistence type="predicted"/>
<dbReference type="AlphaFoldDB" id="W5Y7P6"/>
<dbReference type="SUPFAM" id="SSF46785">
    <property type="entry name" value="Winged helix' DNA-binding domain"/>
    <property type="match status" value="1"/>
</dbReference>
<evidence type="ECO:0000259" key="1">
    <source>
        <dbReference type="PROSITE" id="PS50995"/>
    </source>
</evidence>
<dbReference type="GO" id="GO:0006950">
    <property type="term" value="P:response to stress"/>
    <property type="evidence" value="ECO:0007669"/>
    <property type="project" value="TreeGrafter"/>
</dbReference>
<gene>
    <name evidence="2" type="ORF">B843_05690</name>
</gene>
<dbReference type="Pfam" id="PF12802">
    <property type="entry name" value="MarR_2"/>
    <property type="match status" value="1"/>
</dbReference>
<sequence length="141" mass="15797">MLAANRKIERTIDVALQQANGLTSSEFAVLVTLSEAPERQLRLRDLCAGLDWDRSRTSHQITRMERRGLVNKVKCEGDGRGVIVSLTADGLARLDEAAPSHVETVRRLVIDDLNHQDIPVISRFFQGILDEEVLEDCDCQD</sequence>
<evidence type="ECO:0000313" key="2">
    <source>
        <dbReference type="EMBL" id="AHI22523.1"/>
    </source>
</evidence>
<dbReference type="Gene3D" id="1.10.10.10">
    <property type="entry name" value="Winged helix-like DNA-binding domain superfamily/Winged helix DNA-binding domain"/>
    <property type="match status" value="1"/>
</dbReference>
<organism evidence="2 3">
    <name type="scientific">Corynebacterium vitaeruminis DSM 20294</name>
    <dbReference type="NCBI Taxonomy" id="1224164"/>
    <lineage>
        <taxon>Bacteria</taxon>
        <taxon>Bacillati</taxon>
        <taxon>Actinomycetota</taxon>
        <taxon>Actinomycetes</taxon>
        <taxon>Mycobacteriales</taxon>
        <taxon>Corynebacteriaceae</taxon>
        <taxon>Corynebacterium</taxon>
    </lineage>
</organism>
<protein>
    <submittedName>
        <fullName evidence="2">Transcriptional regulator, MarR family protein</fullName>
    </submittedName>
</protein>
<dbReference type="PANTHER" id="PTHR33164">
    <property type="entry name" value="TRANSCRIPTIONAL REGULATOR, MARR FAMILY"/>
    <property type="match status" value="1"/>
</dbReference>
<dbReference type="GO" id="GO:0003700">
    <property type="term" value="F:DNA-binding transcription factor activity"/>
    <property type="evidence" value="ECO:0007669"/>
    <property type="project" value="InterPro"/>
</dbReference>
<dbReference type="InterPro" id="IPR036388">
    <property type="entry name" value="WH-like_DNA-bd_sf"/>
</dbReference>
<accession>W5Y7P6</accession>
<dbReference type="Proteomes" id="UP000019222">
    <property type="component" value="Chromosome"/>
</dbReference>
<dbReference type="InterPro" id="IPR036390">
    <property type="entry name" value="WH_DNA-bd_sf"/>
</dbReference>
<evidence type="ECO:0000313" key="3">
    <source>
        <dbReference type="Proteomes" id="UP000019222"/>
    </source>
</evidence>
<feature type="domain" description="HTH marR-type" evidence="1">
    <location>
        <begin position="1"/>
        <end position="130"/>
    </location>
</feature>
<dbReference type="eggNOG" id="COG1846">
    <property type="taxonomic scope" value="Bacteria"/>
</dbReference>
<reference evidence="2 3" key="1">
    <citation type="submission" date="2013-02" db="EMBL/GenBank/DDBJ databases">
        <title>The complete genome sequence of Corynebacterium vitaeruminis DSM 20294.</title>
        <authorList>
            <person name="Ruckert C."/>
            <person name="Albersmeier A."/>
            <person name="Kalinowski J."/>
        </authorList>
    </citation>
    <scope>NUCLEOTIDE SEQUENCE [LARGE SCALE GENOMIC DNA]</scope>
    <source>
        <strain evidence="3">ATCC 10234</strain>
    </source>
</reference>
<dbReference type="InterPro" id="IPR039422">
    <property type="entry name" value="MarR/SlyA-like"/>
</dbReference>